<gene>
    <name evidence="3" type="ORF">M409DRAFT_27350</name>
</gene>
<feature type="compositionally biased region" description="Polar residues" evidence="2">
    <location>
        <begin position="20"/>
        <end position="36"/>
    </location>
</feature>
<dbReference type="Proteomes" id="UP000799537">
    <property type="component" value="Unassembled WGS sequence"/>
</dbReference>
<feature type="region of interest" description="Disordered" evidence="2">
    <location>
        <begin position="1"/>
        <end position="164"/>
    </location>
</feature>
<evidence type="ECO:0000313" key="4">
    <source>
        <dbReference type="Proteomes" id="UP000799537"/>
    </source>
</evidence>
<evidence type="ECO:0000256" key="2">
    <source>
        <dbReference type="SAM" id="MobiDB-lite"/>
    </source>
</evidence>
<dbReference type="AlphaFoldDB" id="A0A6A6CA67"/>
<feature type="coiled-coil region" evidence="1">
    <location>
        <begin position="188"/>
        <end position="254"/>
    </location>
</feature>
<protein>
    <submittedName>
        <fullName evidence="3">Uncharacterized protein</fullName>
    </submittedName>
</protein>
<dbReference type="EMBL" id="ML993614">
    <property type="protein sequence ID" value="KAF2162346.1"/>
    <property type="molecule type" value="Genomic_DNA"/>
</dbReference>
<reference evidence="3" key="1">
    <citation type="journal article" date="2020" name="Stud. Mycol.">
        <title>101 Dothideomycetes genomes: a test case for predicting lifestyles and emergence of pathogens.</title>
        <authorList>
            <person name="Haridas S."/>
            <person name="Albert R."/>
            <person name="Binder M."/>
            <person name="Bloem J."/>
            <person name="Labutti K."/>
            <person name="Salamov A."/>
            <person name="Andreopoulos B."/>
            <person name="Baker S."/>
            <person name="Barry K."/>
            <person name="Bills G."/>
            <person name="Bluhm B."/>
            <person name="Cannon C."/>
            <person name="Castanera R."/>
            <person name="Culley D."/>
            <person name="Daum C."/>
            <person name="Ezra D."/>
            <person name="Gonzalez J."/>
            <person name="Henrissat B."/>
            <person name="Kuo A."/>
            <person name="Liang C."/>
            <person name="Lipzen A."/>
            <person name="Lutzoni F."/>
            <person name="Magnuson J."/>
            <person name="Mondo S."/>
            <person name="Nolan M."/>
            <person name="Ohm R."/>
            <person name="Pangilinan J."/>
            <person name="Park H.-J."/>
            <person name="Ramirez L."/>
            <person name="Alfaro M."/>
            <person name="Sun H."/>
            <person name="Tritt A."/>
            <person name="Yoshinaga Y."/>
            <person name="Zwiers L.-H."/>
            <person name="Turgeon B."/>
            <person name="Goodwin S."/>
            <person name="Spatafora J."/>
            <person name="Crous P."/>
            <person name="Grigoriev I."/>
        </authorList>
    </citation>
    <scope>NUCLEOTIDE SEQUENCE</scope>
    <source>
        <strain evidence="3">ATCC 36951</strain>
    </source>
</reference>
<keyword evidence="4" id="KW-1185">Reference proteome</keyword>
<feature type="compositionally biased region" description="Polar residues" evidence="2">
    <location>
        <begin position="138"/>
        <end position="157"/>
    </location>
</feature>
<feature type="compositionally biased region" description="Basic and acidic residues" evidence="2">
    <location>
        <begin position="38"/>
        <end position="47"/>
    </location>
</feature>
<dbReference type="GeneID" id="54561810"/>
<dbReference type="RefSeq" id="XP_033663235.1">
    <property type="nucleotide sequence ID" value="XM_033808538.1"/>
</dbReference>
<organism evidence="3 4">
    <name type="scientific">Zasmidium cellare ATCC 36951</name>
    <dbReference type="NCBI Taxonomy" id="1080233"/>
    <lineage>
        <taxon>Eukaryota</taxon>
        <taxon>Fungi</taxon>
        <taxon>Dikarya</taxon>
        <taxon>Ascomycota</taxon>
        <taxon>Pezizomycotina</taxon>
        <taxon>Dothideomycetes</taxon>
        <taxon>Dothideomycetidae</taxon>
        <taxon>Mycosphaerellales</taxon>
        <taxon>Mycosphaerellaceae</taxon>
        <taxon>Zasmidium</taxon>
    </lineage>
</organism>
<evidence type="ECO:0000256" key="1">
    <source>
        <dbReference type="SAM" id="Coils"/>
    </source>
</evidence>
<evidence type="ECO:0000313" key="3">
    <source>
        <dbReference type="EMBL" id="KAF2162346.1"/>
    </source>
</evidence>
<sequence length="446" mass="51244">MTRLSIRWTKPAAKKLRKQNIPSATNPENGSRSNVVSRLDERLDNHDGWSLVSSTGSSPVPEEESVEVLDEARPGPPANNSATSHIQQDSGSPTWSLVEAEQAREQESPELDYDDCLVHPDLTTLDEGQRELDRDESLTSPYITVDPSTPSNQNPSSDKPYYHRQKPLPAHLVDYRGARSYWANPVDLNDLGEQIKQLKISYRNLSGASRELFKKQEKQLSELQNTRWEIEASRDEVEKHVEELNSDKASVQDIELRSRVSPAPLKIDRTRDSTFDYDDKTRSFLADFNARERAVFSTVGRYAQRKRSNLTPCKPQPRSIEHVTSNSRKDFPYKTGTFIHRDVQPIYDHKGMRVGWNHKHMPSYKRPQPTPKTYTRDETLIEIGKLPVSERMEALFNCQKFKQAVSTTDKKRKRQTRWYTERTMANLLWTGGVARDNRHDSVLGEV</sequence>
<name>A0A6A6CA67_ZASCE</name>
<feature type="compositionally biased region" description="Basic and acidic residues" evidence="2">
    <location>
        <begin position="127"/>
        <end position="137"/>
    </location>
</feature>
<proteinExistence type="predicted"/>
<accession>A0A6A6CA67</accession>
<feature type="compositionally biased region" description="Polar residues" evidence="2">
    <location>
        <begin position="78"/>
        <end position="95"/>
    </location>
</feature>
<keyword evidence="1" id="KW-0175">Coiled coil</keyword>